<sequence length="90" mass="9361">DIVLVIDGSMSIGMTAFDSLKRNLVQFATDLPVSESGINVGVVTFSSSVNPVDNINLTGDLSSLSTAITNLPYPEGGTRTDLGIDEGNDT</sequence>
<dbReference type="InterPro" id="IPR050525">
    <property type="entry name" value="ECM_Assembly_Org"/>
</dbReference>
<dbReference type="GeneID" id="20234997"/>
<dbReference type="Proteomes" id="UP000030746">
    <property type="component" value="Unassembled WGS sequence"/>
</dbReference>
<dbReference type="AlphaFoldDB" id="V4BRL7"/>
<dbReference type="Gene3D" id="3.40.50.410">
    <property type="entry name" value="von Willebrand factor, type A domain"/>
    <property type="match status" value="1"/>
</dbReference>
<dbReference type="EMBL" id="KB202248">
    <property type="protein sequence ID" value="ESO91539.1"/>
    <property type="molecule type" value="Genomic_DNA"/>
</dbReference>
<accession>V4BRL7</accession>
<feature type="domain" description="VWFA" evidence="1">
    <location>
        <begin position="1"/>
        <end position="90"/>
    </location>
</feature>
<organism evidence="2 3">
    <name type="scientific">Lottia gigantea</name>
    <name type="common">Giant owl limpet</name>
    <dbReference type="NCBI Taxonomy" id="225164"/>
    <lineage>
        <taxon>Eukaryota</taxon>
        <taxon>Metazoa</taxon>
        <taxon>Spiralia</taxon>
        <taxon>Lophotrochozoa</taxon>
        <taxon>Mollusca</taxon>
        <taxon>Gastropoda</taxon>
        <taxon>Patellogastropoda</taxon>
        <taxon>Lottioidea</taxon>
        <taxon>Lottiidae</taxon>
        <taxon>Lottia</taxon>
    </lineage>
</organism>
<proteinExistence type="predicted"/>
<reference evidence="2 3" key="1">
    <citation type="journal article" date="2013" name="Nature">
        <title>Insights into bilaterian evolution from three spiralian genomes.</title>
        <authorList>
            <person name="Simakov O."/>
            <person name="Marletaz F."/>
            <person name="Cho S.J."/>
            <person name="Edsinger-Gonzales E."/>
            <person name="Havlak P."/>
            <person name="Hellsten U."/>
            <person name="Kuo D.H."/>
            <person name="Larsson T."/>
            <person name="Lv J."/>
            <person name="Arendt D."/>
            <person name="Savage R."/>
            <person name="Osoegawa K."/>
            <person name="de Jong P."/>
            <person name="Grimwood J."/>
            <person name="Chapman J.A."/>
            <person name="Shapiro H."/>
            <person name="Aerts A."/>
            <person name="Otillar R.P."/>
            <person name="Terry A.Y."/>
            <person name="Boore J.L."/>
            <person name="Grigoriev I.V."/>
            <person name="Lindberg D.R."/>
            <person name="Seaver E.C."/>
            <person name="Weisblat D.A."/>
            <person name="Putnam N.H."/>
            <person name="Rokhsar D.S."/>
        </authorList>
    </citation>
    <scope>NUCLEOTIDE SEQUENCE [LARGE SCALE GENOMIC DNA]</scope>
</reference>
<evidence type="ECO:0000259" key="1">
    <source>
        <dbReference type="PROSITE" id="PS50234"/>
    </source>
</evidence>
<feature type="non-terminal residue" evidence="2">
    <location>
        <position position="1"/>
    </location>
</feature>
<evidence type="ECO:0000313" key="2">
    <source>
        <dbReference type="EMBL" id="ESO91539.1"/>
    </source>
</evidence>
<keyword evidence="3" id="KW-1185">Reference proteome</keyword>
<dbReference type="SUPFAM" id="SSF53300">
    <property type="entry name" value="vWA-like"/>
    <property type="match status" value="1"/>
</dbReference>
<dbReference type="HOGENOM" id="CLU_172956_0_0_1"/>
<dbReference type="PROSITE" id="PS50234">
    <property type="entry name" value="VWFA"/>
    <property type="match status" value="1"/>
</dbReference>
<dbReference type="Pfam" id="PF00092">
    <property type="entry name" value="VWA"/>
    <property type="match status" value="1"/>
</dbReference>
<dbReference type="CTD" id="20234997"/>
<dbReference type="OrthoDB" id="10256829at2759"/>
<dbReference type="KEGG" id="lgi:LOTGIDRAFT_145718"/>
<dbReference type="RefSeq" id="XP_009057774.1">
    <property type="nucleotide sequence ID" value="XM_009059526.1"/>
</dbReference>
<dbReference type="InterPro" id="IPR002035">
    <property type="entry name" value="VWF_A"/>
</dbReference>
<gene>
    <name evidence="2" type="ORF">LOTGIDRAFT_145718</name>
</gene>
<dbReference type="InterPro" id="IPR036465">
    <property type="entry name" value="vWFA_dom_sf"/>
</dbReference>
<dbReference type="PANTHER" id="PTHR24020:SF20">
    <property type="entry name" value="PH DOMAIN-CONTAINING PROTEIN"/>
    <property type="match status" value="1"/>
</dbReference>
<name>V4BRL7_LOTGI</name>
<dbReference type="PANTHER" id="PTHR24020">
    <property type="entry name" value="COLLAGEN ALPHA"/>
    <property type="match status" value="1"/>
</dbReference>
<protein>
    <recommendedName>
        <fullName evidence="1">VWFA domain-containing protein</fullName>
    </recommendedName>
</protein>
<evidence type="ECO:0000313" key="3">
    <source>
        <dbReference type="Proteomes" id="UP000030746"/>
    </source>
</evidence>